<feature type="compositionally biased region" description="Low complexity" evidence="3">
    <location>
        <begin position="74"/>
        <end position="96"/>
    </location>
</feature>
<feature type="binding site" evidence="2">
    <location>
        <position position="148"/>
    </location>
    <ligand>
        <name>ATP</name>
        <dbReference type="ChEBI" id="CHEBI:30616"/>
    </ligand>
</feature>
<dbReference type="Gene3D" id="1.10.510.10">
    <property type="entry name" value="Transferase(Phosphotransferase) domain 1"/>
    <property type="match status" value="1"/>
</dbReference>
<dbReference type="InterPro" id="IPR011009">
    <property type="entry name" value="Kinase-like_dom_sf"/>
</dbReference>
<dbReference type="Pfam" id="PF13424">
    <property type="entry name" value="TPR_12"/>
    <property type="match status" value="1"/>
</dbReference>
<dbReference type="PANTHER" id="PTHR47691">
    <property type="entry name" value="REGULATOR-RELATED"/>
    <property type="match status" value="1"/>
</dbReference>
<dbReference type="PROSITE" id="PS50011">
    <property type="entry name" value="PROTEIN_KINASE_DOM"/>
    <property type="match status" value="1"/>
</dbReference>
<dbReference type="SUPFAM" id="SSF56112">
    <property type="entry name" value="Protein kinase-like (PK-like)"/>
    <property type="match status" value="1"/>
</dbReference>
<keyword evidence="5" id="KW-0808">Transferase</keyword>
<dbReference type="Gene3D" id="1.25.40.10">
    <property type="entry name" value="Tetratricopeptide repeat domain"/>
    <property type="match status" value="2"/>
</dbReference>
<gene>
    <name evidence="5" type="ORF">KDA27_20915</name>
</gene>
<dbReference type="PROSITE" id="PS00107">
    <property type="entry name" value="PROTEIN_KINASE_ATP"/>
    <property type="match status" value="1"/>
</dbReference>
<dbReference type="InterPro" id="IPR017441">
    <property type="entry name" value="Protein_kinase_ATP_BS"/>
</dbReference>
<feature type="compositionally biased region" description="Polar residues" evidence="3">
    <location>
        <begin position="59"/>
        <end position="70"/>
    </location>
</feature>
<dbReference type="InterPro" id="IPR011990">
    <property type="entry name" value="TPR-like_helical_dom_sf"/>
</dbReference>
<protein>
    <submittedName>
        <fullName evidence="5">Protein kinase</fullName>
    </submittedName>
</protein>
<feature type="region of interest" description="Disordered" evidence="3">
    <location>
        <begin position="387"/>
        <end position="410"/>
    </location>
</feature>
<dbReference type="PANTHER" id="PTHR47691:SF3">
    <property type="entry name" value="HTH-TYPE TRANSCRIPTIONAL REGULATOR RV0890C-RELATED"/>
    <property type="match status" value="1"/>
</dbReference>
<dbReference type="InterPro" id="IPR027417">
    <property type="entry name" value="P-loop_NTPase"/>
</dbReference>
<keyword evidence="1" id="KW-0802">TPR repeat</keyword>
<feature type="compositionally biased region" description="Polar residues" evidence="3">
    <location>
        <begin position="97"/>
        <end position="112"/>
    </location>
</feature>
<keyword evidence="2" id="KW-0547">Nucleotide-binding</keyword>
<sequence length="1278" mass="140770">MRWARAAFDEVIALPEDERLRTLADRCGDDRKLYDLVADLLRLAGEGTGDFLESPLEVPTSSEPLHTQPKSLRAPLLGSPSPAGSVPAPSVDAPSSRLGSQESSPHPSGQASSFRIGRYEILGELGRGGMGVVYRGRDDRLRRDVAIKVLPEHVTRDPLLLRRIEDEARLLAAMSHPNVATVYSLEDGDGRVFFTQELIEGQTLHDLRTARTLELGELLPIAVQIVRGVQAAHRAGIVHRDLTPRNIKVTADGEVKILDFGISVSSVEEEASTAAPAGGTPGYMSPEQIRGEAATSSQDVWAIGVCLFECLAGVLPFEGTTPDELLSNAVHGEPDWTRLPIVPDWIRSLLEGMLRKDATTRIDLEEVRSALEEESVRLRIDSAKRGLRPVGSGKAAPRRQEVPASNHPTNLPVPTSTFFGRTELIETVLASLARHRMVALTGMGGSGKTRLATEVGRRVLPVFPDGVWFLPVSGESEEAVLQDIAEALGLRDRTAEFQVEPLLERLEDAEVLLILDGWEATSLPDLSRLRRVLTHGTGLRVLLTTRRSLQLGEALVPVPPFELPEISEYEATDASPTDGARGGEDASGQAGSGSRSTRSSRLSARKPSALVRITQNEAVRLFVDRAQLASPSFRLTESSAPVVYQLVRRLDGLPLAIELAAARMRVLTASELLERLDDRFRLLRSSPSDSAGRRSLRAVLEWSLGQLHEPSRTLFRRLAVFRGGWSLEAAEDVCGFGDLEREDVLDHLGELVDHSLVHVAAGEDLSGAPEHMDEEPSPTRYVLLHSVREFAETMLEVSEDSGLLASRYVQHFEARAREANRRHGTAEQAKWHRMIDRERDNLWNALRCLVDGSNSGHSEPLRGLRLTASLGTYWLSSGRVREGRRYCEDALILVPRLADTNAPDVLETLGDVYRTLGNLTFYQADYGASLVYMEEAQRIYVQCGNDARVADVHRNLGWLWIRRGDFERAGREFATSLEIGERVSNLACIAGALSGLGSIQNDSDLALQYHERSLAYQRELGRADAVAGALMHIGNLALTIGNVRKARQCLEEALEIHRELGNPLGMAWSYTNLGIVAYWERDYDGSRKYFEDTLALTEDLEAPFETAIALGNIGILLRKQRRFDEARPFVEESLALRRRHGDRHGIAEGQHSLGLLLLRCGHRRRSEPELLDALEIRRDIGDSPGVAASLEGLAALALETNALERAARFFGAAGALRDTIRAPLSPPEAEEVRADRQCLAEACEESGLPEAWLEERLRQGAEESLERILDLLDRRSAG</sequence>
<dbReference type="SMART" id="SM00028">
    <property type="entry name" value="TPR"/>
    <property type="match status" value="7"/>
</dbReference>
<evidence type="ECO:0000259" key="4">
    <source>
        <dbReference type="PROSITE" id="PS50011"/>
    </source>
</evidence>
<evidence type="ECO:0000313" key="6">
    <source>
        <dbReference type="Proteomes" id="UP000739538"/>
    </source>
</evidence>
<organism evidence="5 6">
    <name type="scientific">Eiseniibacteriota bacterium</name>
    <dbReference type="NCBI Taxonomy" id="2212470"/>
    <lineage>
        <taxon>Bacteria</taxon>
        <taxon>Candidatus Eiseniibacteriota</taxon>
    </lineage>
</organism>
<dbReference type="InterPro" id="IPR000719">
    <property type="entry name" value="Prot_kinase_dom"/>
</dbReference>
<dbReference type="Gene3D" id="3.40.50.300">
    <property type="entry name" value="P-loop containing nucleotide triphosphate hydrolases"/>
    <property type="match status" value="1"/>
</dbReference>
<dbReference type="GO" id="GO:0004672">
    <property type="term" value="F:protein kinase activity"/>
    <property type="evidence" value="ECO:0007669"/>
    <property type="project" value="InterPro"/>
</dbReference>
<dbReference type="PRINTS" id="PR00364">
    <property type="entry name" value="DISEASERSIST"/>
</dbReference>
<evidence type="ECO:0000313" key="5">
    <source>
        <dbReference type="EMBL" id="MCA9758269.1"/>
    </source>
</evidence>
<dbReference type="InterPro" id="IPR019734">
    <property type="entry name" value="TPR_rpt"/>
</dbReference>
<feature type="compositionally biased region" description="Low complexity" evidence="3">
    <location>
        <begin position="586"/>
        <end position="602"/>
    </location>
</feature>
<reference evidence="5" key="1">
    <citation type="submission" date="2020-04" db="EMBL/GenBank/DDBJ databases">
        <authorList>
            <person name="Zhang T."/>
        </authorList>
    </citation>
    <scope>NUCLEOTIDE SEQUENCE</scope>
    <source>
        <strain evidence="5">HKST-UBA02</strain>
    </source>
</reference>
<dbReference type="SUPFAM" id="SSF52540">
    <property type="entry name" value="P-loop containing nucleoside triphosphate hydrolases"/>
    <property type="match status" value="1"/>
</dbReference>
<feature type="domain" description="Protein kinase" evidence="4">
    <location>
        <begin position="119"/>
        <end position="376"/>
    </location>
</feature>
<dbReference type="GO" id="GO:0005524">
    <property type="term" value="F:ATP binding"/>
    <property type="evidence" value="ECO:0007669"/>
    <property type="project" value="UniProtKB-UniRule"/>
</dbReference>
<dbReference type="InterPro" id="IPR002182">
    <property type="entry name" value="NB-ARC"/>
</dbReference>
<dbReference type="Proteomes" id="UP000739538">
    <property type="component" value="Unassembled WGS sequence"/>
</dbReference>
<keyword evidence="2" id="KW-0067">ATP-binding</keyword>
<dbReference type="Pfam" id="PF00069">
    <property type="entry name" value="Pkinase"/>
    <property type="match status" value="1"/>
</dbReference>
<proteinExistence type="predicted"/>
<evidence type="ECO:0000256" key="3">
    <source>
        <dbReference type="SAM" id="MobiDB-lite"/>
    </source>
</evidence>
<evidence type="ECO:0000256" key="2">
    <source>
        <dbReference type="PROSITE-ProRule" id="PRU10141"/>
    </source>
</evidence>
<dbReference type="Gene3D" id="3.30.200.20">
    <property type="entry name" value="Phosphorylase Kinase, domain 1"/>
    <property type="match status" value="1"/>
</dbReference>
<dbReference type="GO" id="GO:0043531">
    <property type="term" value="F:ADP binding"/>
    <property type="evidence" value="ECO:0007669"/>
    <property type="project" value="InterPro"/>
</dbReference>
<accession>A0A956SG75</accession>
<reference evidence="5" key="2">
    <citation type="journal article" date="2021" name="Microbiome">
        <title>Successional dynamics and alternative stable states in a saline activated sludge microbial community over 9 years.</title>
        <authorList>
            <person name="Wang Y."/>
            <person name="Ye J."/>
            <person name="Ju F."/>
            <person name="Liu L."/>
            <person name="Boyd J.A."/>
            <person name="Deng Y."/>
            <person name="Parks D.H."/>
            <person name="Jiang X."/>
            <person name="Yin X."/>
            <person name="Woodcroft B.J."/>
            <person name="Tyson G.W."/>
            <person name="Hugenholtz P."/>
            <person name="Polz M.F."/>
            <person name="Zhang T."/>
        </authorList>
    </citation>
    <scope>NUCLEOTIDE SEQUENCE</scope>
    <source>
        <strain evidence="5">HKST-UBA02</strain>
    </source>
</reference>
<dbReference type="CDD" id="cd14014">
    <property type="entry name" value="STKc_PknB_like"/>
    <property type="match status" value="1"/>
</dbReference>
<dbReference type="EMBL" id="JAGQHS010000156">
    <property type="protein sequence ID" value="MCA9758269.1"/>
    <property type="molecule type" value="Genomic_DNA"/>
</dbReference>
<dbReference type="Pfam" id="PF13374">
    <property type="entry name" value="TPR_10"/>
    <property type="match status" value="1"/>
</dbReference>
<feature type="repeat" description="TPR" evidence="1">
    <location>
        <begin position="950"/>
        <end position="983"/>
    </location>
</feature>
<dbReference type="AlphaFoldDB" id="A0A956SG75"/>
<dbReference type="PROSITE" id="PS50005">
    <property type="entry name" value="TPR"/>
    <property type="match status" value="1"/>
</dbReference>
<feature type="region of interest" description="Disordered" evidence="3">
    <location>
        <begin position="54"/>
        <end position="112"/>
    </location>
</feature>
<feature type="region of interest" description="Disordered" evidence="3">
    <location>
        <begin position="572"/>
        <end position="603"/>
    </location>
</feature>
<dbReference type="SUPFAM" id="SSF48452">
    <property type="entry name" value="TPR-like"/>
    <property type="match status" value="2"/>
</dbReference>
<comment type="caution">
    <text evidence="5">The sequence shown here is derived from an EMBL/GenBank/DDBJ whole genome shotgun (WGS) entry which is preliminary data.</text>
</comment>
<keyword evidence="5" id="KW-0418">Kinase</keyword>
<name>A0A956SG75_UNCEI</name>
<evidence type="ECO:0000256" key="1">
    <source>
        <dbReference type="PROSITE-ProRule" id="PRU00339"/>
    </source>
</evidence>
<dbReference type="Pfam" id="PF00931">
    <property type="entry name" value="NB-ARC"/>
    <property type="match status" value="1"/>
</dbReference>